<accession>A0A2B5XX04</accession>
<dbReference type="EMBL" id="NUSQ01000034">
    <property type="protein sequence ID" value="PHD71897.1"/>
    <property type="molecule type" value="Genomic_DNA"/>
</dbReference>
<protein>
    <submittedName>
        <fullName evidence="3">Glycosyl transferase family 1</fullName>
    </submittedName>
</protein>
<gene>
    <name evidence="3" type="ORF">COF40_07415</name>
</gene>
<evidence type="ECO:0000259" key="2">
    <source>
        <dbReference type="Pfam" id="PF00534"/>
    </source>
</evidence>
<dbReference type="Pfam" id="PF00534">
    <property type="entry name" value="Glycos_transf_1"/>
    <property type="match status" value="1"/>
</dbReference>
<dbReference type="AlphaFoldDB" id="A0A2B5XX04"/>
<keyword evidence="1 3" id="KW-0808">Transferase</keyword>
<name>A0A2B5XX04_9BACI</name>
<proteinExistence type="predicted"/>
<evidence type="ECO:0000313" key="3">
    <source>
        <dbReference type="EMBL" id="PHD71897.1"/>
    </source>
</evidence>
<dbReference type="CDD" id="cd03801">
    <property type="entry name" value="GT4_PimA-like"/>
    <property type="match status" value="1"/>
</dbReference>
<sequence length="358" mass="41260">MEKKKICIIGQLPPPIHGLSAALQTVIKSEYMNNKYSLQCIDIKDNKNFLKHMLAIHKVEADLYYFTISQSILGNLRDMIILRKILSKNKRVIIHYHGGYYAQLYKEMNALQKRINKNLISKIDIMIALSEGLKGLFKDVITSSKIRVCENYVDDGSIISDNEFLLKMKKIEEKSKIEVLYLSNFIKTKGYKDVLMSADNLKNDNLIFNFAGAFFNEEDKKNFHEFIEENNLQGNVKYHGVVKGKEKKELLANSDVFILPTYYPNEGQPISIIEAMGNGLAIVTTNHAGIPDIVKEENGYVVMPQSPEEISRSLKFLVQNRNKIIELGNNNRKVTLEKFREIHYINRLDNIFNEVFQK</sequence>
<dbReference type="PANTHER" id="PTHR46401:SF2">
    <property type="entry name" value="GLYCOSYLTRANSFERASE WBBK-RELATED"/>
    <property type="match status" value="1"/>
</dbReference>
<dbReference type="PANTHER" id="PTHR46401">
    <property type="entry name" value="GLYCOSYLTRANSFERASE WBBK-RELATED"/>
    <property type="match status" value="1"/>
</dbReference>
<dbReference type="InterPro" id="IPR001296">
    <property type="entry name" value="Glyco_trans_1"/>
</dbReference>
<dbReference type="Proteomes" id="UP000225997">
    <property type="component" value="Unassembled WGS sequence"/>
</dbReference>
<reference evidence="3 4" key="1">
    <citation type="submission" date="2017-09" db="EMBL/GenBank/DDBJ databases">
        <title>Large-scale bioinformatics analysis of Bacillus genomes uncovers conserved roles of natural products in bacterial physiology.</title>
        <authorList>
            <consortium name="Agbiome Team Llc"/>
            <person name="Bleich R.M."/>
            <person name="Grubbs K.J."/>
            <person name="Santa Maria K.C."/>
            <person name="Allen S.E."/>
            <person name="Farag S."/>
            <person name="Shank E.A."/>
            <person name="Bowers A."/>
        </authorList>
    </citation>
    <scope>NUCLEOTIDE SEQUENCE [LARGE SCALE GENOMIC DNA]</scope>
    <source>
        <strain evidence="3 4">AFS044250</strain>
    </source>
</reference>
<dbReference type="GO" id="GO:0016757">
    <property type="term" value="F:glycosyltransferase activity"/>
    <property type="evidence" value="ECO:0007669"/>
    <property type="project" value="InterPro"/>
</dbReference>
<organism evidence="3 4">
    <name type="scientific">Bacillus toyonensis</name>
    <dbReference type="NCBI Taxonomy" id="155322"/>
    <lineage>
        <taxon>Bacteria</taxon>
        <taxon>Bacillati</taxon>
        <taxon>Bacillota</taxon>
        <taxon>Bacilli</taxon>
        <taxon>Bacillales</taxon>
        <taxon>Bacillaceae</taxon>
        <taxon>Bacillus</taxon>
        <taxon>Bacillus cereus group</taxon>
    </lineage>
</organism>
<dbReference type="RefSeq" id="WP_100063025.1">
    <property type="nucleotide sequence ID" value="NZ_NUSQ01000034.1"/>
</dbReference>
<evidence type="ECO:0000256" key="1">
    <source>
        <dbReference type="ARBA" id="ARBA00022679"/>
    </source>
</evidence>
<feature type="domain" description="Glycosyl transferase family 1" evidence="2">
    <location>
        <begin position="171"/>
        <end position="333"/>
    </location>
</feature>
<evidence type="ECO:0000313" key="4">
    <source>
        <dbReference type="Proteomes" id="UP000225997"/>
    </source>
</evidence>
<dbReference type="SUPFAM" id="SSF53756">
    <property type="entry name" value="UDP-Glycosyltransferase/glycogen phosphorylase"/>
    <property type="match status" value="1"/>
</dbReference>
<dbReference type="Gene3D" id="3.40.50.2000">
    <property type="entry name" value="Glycogen Phosphorylase B"/>
    <property type="match status" value="2"/>
</dbReference>
<comment type="caution">
    <text evidence="3">The sequence shown here is derived from an EMBL/GenBank/DDBJ whole genome shotgun (WGS) entry which is preliminary data.</text>
</comment>